<dbReference type="InterPro" id="IPR036397">
    <property type="entry name" value="RNaseH_sf"/>
</dbReference>
<dbReference type="CDD" id="cd07182">
    <property type="entry name" value="RNase_HII_bacteria_HII_like"/>
    <property type="match status" value="1"/>
</dbReference>
<keyword evidence="8 14" id="KW-0963">Cytoplasm</keyword>
<evidence type="ECO:0000256" key="5">
    <source>
        <dbReference type="ARBA" id="ARBA00007383"/>
    </source>
</evidence>
<keyword evidence="12 14" id="KW-0378">Hydrolase</keyword>
<evidence type="ECO:0000256" key="14">
    <source>
        <dbReference type="HAMAP-Rule" id="MF_00052"/>
    </source>
</evidence>
<evidence type="ECO:0000256" key="7">
    <source>
        <dbReference type="ARBA" id="ARBA00019179"/>
    </source>
</evidence>
<evidence type="ECO:0000256" key="2">
    <source>
        <dbReference type="ARBA" id="ARBA00001946"/>
    </source>
</evidence>
<reference evidence="18 19" key="1">
    <citation type="submission" date="2023-11" db="EMBL/GenBank/DDBJ databases">
        <title>Bacillus jintuensis, isolated from a mudflat on the Beibu Gulf coast.</title>
        <authorList>
            <person name="Li M."/>
        </authorList>
    </citation>
    <scope>NUCLEOTIDE SEQUENCE [LARGE SCALE GENOMIC DNA]</scope>
    <source>
        <strain evidence="18 19">31A1R</strain>
    </source>
</reference>
<dbReference type="Gene3D" id="3.30.420.10">
    <property type="entry name" value="Ribonuclease H-like superfamily/Ribonuclease H"/>
    <property type="match status" value="1"/>
</dbReference>
<keyword evidence="11 14" id="KW-0255">Endonuclease</keyword>
<evidence type="ECO:0000256" key="13">
    <source>
        <dbReference type="ARBA" id="ARBA00023211"/>
    </source>
</evidence>
<feature type="domain" description="RNase H type-2" evidence="17">
    <location>
        <begin position="72"/>
        <end position="260"/>
    </location>
</feature>
<comment type="similarity">
    <text evidence="5 14 16">Belongs to the RNase HII family.</text>
</comment>
<evidence type="ECO:0000313" key="19">
    <source>
        <dbReference type="Proteomes" id="UP001290455"/>
    </source>
</evidence>
<dbReference type="InterPro" id="IPR022898">
    <property type="entry name" value="RNase_HII"/>
</dbReference>
<comment type="cofactor">
    <cofactor evidence="2">
        <name>Mg(2+)</name>
        <dbReference type="ChEBI" id="CHEBI:18420"/>
    </cofactor>
</comment>
<evidence type="ECO:0000259" key="17">
    <source>
        <dbReference type="PROSITE" id="PS51975"/>
    </source>
</evidence>
<evidence type="ECO:0000256" key="10">
    <source>
        <dbReference type="ARBA" id="ARBA00022723"/>
    </source>
</evidence>
<organism evidence="18 19">
    <name type="scientific">Robertmurraya mangrovi</name>
    <dbReference type="NCBI Taxonomy" id="3098077"/>
    <lineage>
        <taxon>Bacteria</taxon>
        <taxon>Bacillati</taxon>
        <taxon>Bacillota</taxon>
        <taxon>Bacilli</taxon>
        <taxon>Bacillales</taxon>
        <taxon>Bacillaceae</taxon>
        <taxon>Robertmurraya</taxon>
    </lineage>
</organism>
<evidence type="ECO:0000256" key="1">
    <source>
        <dbReference type="ARBA" id="ARBA00000077"/>
    </source>
</evidence>
<evidence type="ECO:0000256" key="9">
    <source>
        <dbReference type="ARBA" id="ARBA00022722"/>
    </source>
</evidence>
<dbReference type="EMBL" id="JAXOFX010000024">
    <property type="protein sequence ID" value="MDZ5474359.1"/>
    <property type="molecule type" value="Genomic_DNA"/>
</dbReference>
<keyword evidence="13 14" id="KW-0464">Manganese</keyword>
<dbReference type="HAMAP" id="MF_00052_B">
    <property type="entry name" value="RNase_HII_B"/>
    <property type="match status" value="1"/>
</dbReference>
<protein>
    <recommendedName>
        <fullName evidence="7 14">Ribonuclease HII</fullName>
        <shortName evidence="14">RNase HII</shortName>
        <ecNumber evidence="6 14">3.1.26.4</ecNumber>
    </recommendedName>
</protein>
<evidence type="ECO:0000256" key="16">
    <source>
        <dbReference type="RuleBase" id="RU003515"/>
    </source>
</evidence>
<proteinExistence type="inferred from homology"/>
<evidence type="ECO:0000256" key="6">
    <source>
        <dbReference type="ARBA" id="ARBA00012180"/>
    </source>
</evidence>
<evidence type="ECO:0000256" key="15">
    <source>
        <dbReference type="PROSITE-ProRule" id="PRU01319"/>
    </source>
</evidence>
<comment type="caution">
    <text evidence="18">The sequence shown here is derived from an EMBL/GenBank/DDBJ whole genome shotgun (WGS) entry which is preliminary data.</text>
</comment>
<dbReference type="InterPro" id="IPR012337">
    <property type="entry name" value="RNaseH-like_sf"/>
</dbReference>
<name>A0ABU5J4M0_9BACI</name>
<evidence type="ECO:0000256" key="8">
    <source>
        <dbReference type="ARBA" id="ARBA00022490"/>
    </source>
</evidence>
<keyword evidence="19" id="KW-1185">Reference proteome</keyword>
<dbReference type="Pfam" id="PF01351">
    <property type="entry name" value="RNase_HII"/>
    <property type="match status" value="1"/>
</dbReference>
<gene>
    <name evidence="14" type="primary">rnhB</name>
    <name evidence="18" type="ORF">SM124_21940</name>
</gene>
<dbReference type="NCBIfam" id="NF000595">
    <property type="entry name" value="PRK00015.1-3"/>
    <property type="match status" value="1"/>
</dbReference>
<dbReference type="Proteomes" id="UP001290455">
    <property type="component" value="Unassembled WGS sequence"/>
</dbReference>
<evidence type="ECO:0000256" key="4">
    <source>
        <dbReference type="ARBA" id="ARBA00004496"/>
    </source>
</evidence>
<dbReference type="PROSITE" id="PS51975">
    <property type="entry name" value="RNASE_H_2"/>
    <property type="match status" value="1"/>
</dbReference>
<keyword evidence="9 14" id="KW-0540">Nuclease</keyword>
<dbReference type="RefSeq" id="WP_322448645.1">
    <property type="nucleotide sequence ID" value="NZ_JAXOFX010000024.1"/>
</dbReference>
<dbReference type="PANTHER" id="PTHR10954:SF18">
    <property type="entry name" value="RIBONUCLEASE HII"/>
    <property type="match status" value="1"/>
</dbReference>
<evidence type="ECO:0000256" key="3">
    <source>
        <dbReference type="ARBA" id="ARBA00004065"/>
    </source>
</evidence>
<comment type="subcellular location">
    <subcellularLocation>
        <location evidence="4 14">Cytoplasm</location>
    </subcellularLocation>
</comment>
<evidence type="ECO:0000256" key="11">
    <source>
        <dbReference type="ARBA" id="ARBA00022759"/>
    </source>
</evidence>
<evidence type="ECO:0000256" key="12">
    <source>
        <dbReference type="ARBA" id="ARBA00022801"/>
    </source>
</evidence>
<accession>A0ABU5J4M0</accession>
<comment type="catalytic activity">
    <reaction evidence="1 14 15 16">
        <text>Endonucleolytic cleavage to 5'-phosphomonoester.</text>
        <dbReference type="EC" id="3.1.26.4"/>
    </reaction>
</comment>
<feature type="binding site" evidence="14 15">
    <location>
        <position position="170"/>
    </location>
    <ligand>
        <name>a divalent metal cation</name>
        <dbReference type="ChEBI" id="CHEBI:60240"/>
    </ligand>
</feature>
<dbReference type="InterPro" id="IPR024567">
    <property type="entry name" value="RNase_HII/HIII_dom"/>
</dbReference>
<dbReference type="PANTHER" id="PTHR10954">
    <property type="entry name" value="RIBONUCLEASE H2 SUBUNIT A"/>
    <property type="match status" value="1"/>
</dbReference>
<feature type="binding site" evidence="14 15">
    <location>
        <position position="78"/>
    </location>
    <ligand>
        <name>a divalent metal cation</name>
        <dbReference type="ChEBI" id="CHEBI:60240"/>
    </ligand>
</feature>
<sequence>MKKWTVQEIDEKLQGIKDSKDPFIKKVSKDERKGVQVALNRWFKQYEQQKQTEALFYEMTQYERNVRAMGYKYIAGIDEVGRGPLAGPVVAAAVILPESFTLLGINDSKKLSEQKREEYFELIQEQAIAIGIGMIDAKEIDEINIYEATKKAMLSAVNNLTTSPDFLLIDAMKLISPYPQESIIKGDAKSISIAAASIIAKVTRDRLMKKIGEEYPQYGFSQNMGYGTKEHLLALEQFGVTPYHRRSFAPIKNMNQLELELN</sequence>
<comment type="cofactor">
    <cofactor evidence="14 15">
        <name>Mn(2+)</name>
        <dbReference type="ChEBI" id="CHEBI:29035"/>
    </cofactor>
    <cofactor evidence="14 15">
        <name>Mg(2+)</name>
        <dbReference type="ChEBI" id="CHEBI:18420"/>
    </cofactor>
    <text evidence="14 15">Manganese or magnesium. Binds 1 divalent metal ion per monomer in the absence of substrate. May bind a second metal ion after substrate binding.</text>
</comment>
<dbReference type="SUPFAM" id="SSF53098">
    <property type="entry name" value="Ribonuclease H-like"/>
    <property type="match status" value="1"/>
</dbReference>
<dbReference type="GO" id="GO:0004523">
    <property type="term" value="F:RNA-DNA hybrid ribonuclease activity"/>
    <property type="evidence" value="ECO:0007669"/>
    <property type="project" value="UniProtKB-EC"/>
</dbReference>
<dbReference type="NCBIfam" id="NF000594">
    <property type="entry name" value="PRK00015.1-1"/>
    <property type="match status" value="1"/>
</dbReference>
<keyword evidence="10 14" id="KW-0479">Metal-binding</keyword>
<comment type="function">
    <text evidence="3 14 16">Endonuclease that specifically degrades the RNA of RNA-DNA hybrids.</text>
</comment>
<evidence type="ECO:0000313" key="18">
    <source>
        <dbReference type="EMBL" id="MDZ5474359.1"/>
    </source>
</evidence>
<dbReference type="InterPro" id="IPR001352">
    <property type="entry name" value="RNase_HII/HIII"/>
</dbReference>
<feature type="binding site" evidence="14 15">
    <location>
        <position position="79"/>
    </location>
    <ligand>
        <name>a divalent metal cation</name>
        <dbReference type="ChEBI" id="CHEBI:60240"/>
    </ligand>
</feature>
<dbReference type="EC" id="3.1.26.4" evidence="6 14"/>